<sequence>VEAKCPWVVQLDFSFQDKKYLYLVMEYVPGGDMMSLLIKKEMLSENDTRFYIAECVLAVDAVHQMGYLHRDLKPDNLLITKEGHIKLSDFGLATTGNEDKHAKFLELVKGNSILVPPQLTDLTVAHHIHQGSGARSNVGISSRLSLSTSSSISPNIKQNSGPQQQQLLSNNNSNNSIQQLQQQQQQQSQQQSSTSSLTQSPIILQQSASGMGTNFISQLSGFTGRNSGGIQIYEKDKEQERLENLKEKEREKQIQIQIQIEKEKKEAEAQKKRIMAFSTVGTPDYIAPE</sequence>
<dbReference type="PANTHER" id="PTHR24356">
    <property type="entry name" value="SERINE/THREONINE-PROTEIN KINASE"/>
    <property type="match status" value="1"/>
</dbReference>
<dbReference type="PANTHER" id="PTHR24356:SF184">
    <property type="entry name" value="SERINE_THREONINE-PROTEIN KINASE TRICORNERED"/>
    <property type="match status" value="1"/>
</dbReference>
<evidence type="ECO:0000256" key="5">
    <source>
        <dbReference type="ARBA" id="ARBA00022741"/>
    </source>
</evidence>
<dbReference type="InterPro" id="IPR008271">
    <property type="entry name" value="Ser/Thr_kinase_AS"/>
</dbReference>
<comment type="caution">
    <text evidence="13">The sequence shown here is derived from an EMBL/GenBank/DDBJ whole genome shotgun (WGS) entry which is preliminary data.</text>
</comment>
<feature type="non-terminal residue" evidence="13">
    <location>
        <position position="1"/>
    </location>
</feature>
<comment type="catalytic activity">
    <reaction evidence="8">
        <text>L-threonyl-[protein] + ATP = O-phospho-L-threonyl-[protein] + ADP + H(+)</text>
        <dbReference type="Rhea" id="RHEA:46608"/>
        <dbReference type="Rhea" id="RHEA-COMP:11060"/>
        <dbReference type="Rhea" id="RHEA-COMP:11605"/>
        <dbReference type="ChEBI" id="CHEBI:15378"/>
        <dbReference type="ChEBI" id="CHEBI:30013"/>
        <dbReference type="ChEBI" id="CHEBI:30616"/>
        <dbReference type="ChEBI" id="CHEBI:61977"/>
        <dbReference type="ChEBI" id="CHEBI:456216"/>
        <dbReference type="EC" id="2.7.11.1"/>
    </reaction>
</comment>
<feature type="compositionally biased region" description="Low complexity" evidence="11">
    <location>
        <begin position="163"/>
        <end position="199"/>
    </location>
</feature>
<dbReference type="SUPFAM" id="SSF56112">
    <property type="entry name" value="Protein kinase-like (PK-like)"/>
    <property type="match status" value="1"/>
</dbReference>
<dbReference type="OrthoDB" id="63267at2759"/>
<keyword evidence="7" id="KW-0067">ATP-binding</keyword>
<accession>A0A5J4TXK6</accession>
<evidence type="ECO:0000256" key="10">
    <source>
        <dbReference type="SAM" id="Coils"/>
    </source>
</evidence>
<name>A0A5J4TXK6_9EUKA</name>
<dbReference type="Pfam" id="PF00069">
    <property type="entry name" value="Pkinase"/>
    <property type="match status" value="1"/>
</dbReference>
<dbReference type="Proteomes" id="UP000324800">
    <property type="component" value="Unassembled WGS sequence"/>
</dbReference>
<dbReference type="EC" id="2.7.11.1" evidence="1"/>
<evidence type="ECO:0000256" key="11">
    <source>
        <dbReference type="SAM" id="MobiDB-lite"/>
    </source>
</evidence>
<feature type="domain" description="Protein kinase" evidence="12">
    <location>
        <begin position="1"/>
        <end position="289"/>
    </location>
</feature>
<evidence type="ECO:0000313" key="13">
    <source>
        <dbReference type="EMBL" id="KAA6362947.1"/>
    </source>
</evidence>
<dbReference type="Gene3D" id="1.10.510.10">
    <property type="entry name" value="Transferase(Phosphotransferase) domain 1"/>
    <property type="match status" value="1"/>
</dbReference>
<dbReference type="PROSITE" id="PS00108">
    <property type="entry name" value="PROTEIN_KINASE_ST"/>
    <property type="match status" value="1"/>
</dbReference>
<evidence type="ECO:0000256" key="9">
    <source>
        <dbReference type="ARBA" id="ARBA00048679"/>
    </source>
</evidence>
<comment type="catalytic activity">
    <reaction evidence="9">
        <text>L-seryl-[protein] + ATP = O-phospho-L-seryl-[protein] + ADP + H(+)</text>
        <dbReference type="Rhea" id="RHEA:17989"/>
        <dbReference type="Rhea" id="RHEA-COMP:9863"/>
        <dbReference type="Rhea" id="RHEA-COMP:11604"/>
        <dbReference type="ChEBI" id="CHEBI:15378"/>
        <dbReference type="ChEBI" id="CHEBI:29999"/>
        <dbReference type="ChEBI" id="CHEBI:30616"/>
        <dbReference type="ChEBI" id="CHEBI:83421"/>
        <dbReference type="ChEBI" id="CHEBI:456216"/>
        <dbReference type="EC" id="2.7.11.1"/>
    </reaction>
</comment>
<dbReference type="InterPro" id="IPR050236">
    <property type="entry name" value="Ser_Thr_kinase_AGC"/>
</dbReference>
<dbReference type="EMBL" id="SNRW01023520">
    <property type="protein sequence ID" value="KAA6362947.1"/>
    <property type="molecule type" value="Genomic_DNA"/>
</dbReference>
<dbReference type="Gene3D" id="3.30.200.20">
    <property type="entry name" value="Phosphorylase Kinase, domain 1"/>
    <property type="match status" value="1"/>
</dbReference>
<evidence type="ECO:0000256" key="2">
    <source>
        <dbReference type="ARBA" id="ARBA00022527"/>
    </source>
</evidence>
<evidence type="ECO:0000259" key="12">
    <source>
        <dbReference type="PROSITE" id="PS50011"/>
    </source>
</evidence>
<dbReference type="PROSITE" id="PS50011">
    <property type="entry name" value="PROTEIN_KINASE_DOM"/>
    <property type="match status" value="1"/>
</dbReference>
<keyword evidence="3" id="KW-0597">Phosphoprotein</keyword>
<reference evidence="13 14" key="1">
    <citation type="submission" date="2019-03" db="EMBL/GenBank/DDBJ databases">
        <title>Single cell metagenomics reveals metabolic interactions within the superorganism composed of flagellate Streblomastix strix and complex community of Bacteroidetes bacteria on its surface.</title>
        <authorList>
            <person name="Treitli S.C."/>
            <person name="Kolisko M."/>
            <person name="Husnik F."/>
            <person name="Keeling P."/>
            <person name="Hampl V."/>
        </authorList>
    </citation>
    <scope>NUCLEOTIDE SEQUENCE [LARGE SCALE GENOMIC DNA]</scope>
    <source>
        <strain evidence="13">ST1C</strain>
    </source>
</reference>
<keyword evidence="6 13" id="KW-0418">Kinase</keyword>
<evidence type="ECO:0000256" key="7">
    <source>
        <dbReference type="ARBA" id="ARBA00022840"/>
    </source>
</evidence>
<evidence type="ECO:0000313" key="14">
    <source>
        <dbReference type="Proteomes" id="UP000324800"/>
    </source>
</evidence>
<dbReference type="InterPro" id="IPR011009">
    <property type="entry name" value="Kinase-like_dom_sf"/>
</dbReference>
<dbReference type="FunFam" id="1.10.510.10:FF:000086">
    <property type="entry name" value="Non-specific serine/threonine protein kinase"/>
    <property type="match status" value="1"/>
</dbReference>
<dbReference type="GO" id="GO:0005524">
    <property type="term" value="F:ATP binding"/>
    <property type="evidence" value="ECO:0007669"/>
    <property type="project" value="UniProtKB-KW"/>
</dbReference>
<dbReference type="InterPro" id="IPR000719">
    <property type="entry name" value="Prot_kinase_dom"/>
</dbReference>
<feature type="coiled-coil region" evidence="10">
    <location>
        <begin position="230"/>
        <end position="266"/>
    </location>
</feature>
<dbReference type="SMART" id="SM00220">
    <property type="entry name" value="S_TKc"/>
    <property type="match status" value="1"/>
</dbReference>
<evidence type="ECO:0000256" key="4">
    <source>
        <dbReference type="ARBA" id="ARBA00022679"/>
    </source>
</evidence>
<gene>
    <name evidence="13" type="ORF">EZS28_041526</name>
</gene>
<proteinExistence type="predicted"/>
<feature type="non-terminal residue" evidence="13">
    <location>
        <position position="289"/>
    </location>
</feature>
<feature type="region of interest" description="Disordered" evidence="11">
    <location>
        <begin position="149"/>
        <end position="199"/>
    </location>
</feature>
<dbReference type="AlphaFoldDB" id="A0A5J4TXK6"/>
<keyword evidence="2" id="KW-0723">Serine/threonine-protein kinase</keyword>
<organism evidence="13 14">
    <name type="scientific">Streblomastix strix</name>
    <dbReference type="NCBI Taxonomy" id="222440"/>
    <lineage>
        <taxon>Eukaryota</taxon>
        <taxon>Metamonada</taxon>
        <taxon>Preaxostyla</taxon>
        <taxon>Oxymonadida</taxon>
        <taxon>Streblomastigidae</taxon>
        <taxon>Streblomastix</taxon>
    </lineage>
</organism>
<evidence type="ECO:0000256" key="8">
    <source>
        <dbReference type="ARBA" id="ARBA00047899"/>
    </source>
</evidence>
<keyword evidence="4" id="KW-0808">Transferase</keyword>
<dbReference type="GO" id="GO:0004674">
    <property type="term" value="F:protein serine/threonine kinase activity"/>
    <property type="evidence" value="ECO:0007669"/>
    <property type="project" value="UniProtKB-KW"/>
</dbReference>
<dbReference type="GO" id="GO:0035556">
    <property type="term" value="P:intracellular signal transduction"/>
    <property type="evidence" value="ECO:0007669"/>
    <property type="project" value="TreeGrafter"/>
</dbReference>
<evidence type="ECO:0000256" key="3">
    <source>
        <dbReference type="ARBA" id="ARBA00022553"/>
    </source>
</evidence>
<keyword evidence="5" id="KW-0547">Nucleotide-binding</keyword>
<protein>
    <recommendedName>
        <fullName evidence="1">non-specific serine/threonine protein kinase</fullName>
        <ecNumber evidence="1">2.7.11.1</ecNumber>
    </recommendedName>
</protein>
<evidence type="ECO:0000256" key="1">
    <source>
        <dbReference type="ARBA" id="ARBA00012513"/>
    </source>
</evidence>
<evidence type="ECO:0000256" key="6">
    <source>
        <dbReference type="ARBA" id="ARBA00022777"/>
    </source>
</evidence>
<keyword evidence="10" id="KW-0175">Coiled coil</keyword>